<reference evidence="5" key="1">
    <citation type="journal article" date="2020" name="mSystems">
        <title>Genome- and Community-Level Interaction Insights into Carbon Utilization and Element Cycling Functions of Hydrothermarchaeota in Hydrothermal Sediment.</title>
        <authorList>
            <person name="Zhou Z."/>
            <person name="Liu Y."/>
            <person name="Xu W."/>
            <person name="Pan J."/>
            <person name="Luo Z.H."/>
            <person name="Li M."/>
        </authorList>
    </citation>
    <scope>NUCLEOTIDE SEQUENCE [LARGE SCALE GENOMIC DNA]</scope>
    <source>
        <strain evidence="5">SpSt-757</strain>
    </source>
</reference>
<dbReference type="AlphaFoldDB" id="A0A7V3N4U0"/>
<dbReference type="PANTHER" id="PTHR30290:SF9">
    <property type="entry name" value="OLIGOPEPTIDE-BINDING PROTEIN APPA"/>
    <property type="match status" value="1"/>
</dbReference>
<evidence type="ECO:0000259" key="4">
    <source>
        <dbReference type="Pfam" id="PF00496"/>
    </source>
</evidence>
<feature type="domain" description="Solute-binding protein family 5" evidence="4">
    <location>
        <begin position="66"/>
        <end position="386"/>
    </location>
</feature>
<dbReference type="EMBL" id="DTGG01000135">
    <property type="protein sequence ID" value="HFZ09371.1"/>
    <property type="molecule type" value="Genomic_DNA"/>
</dbReference>
<dbReference type="InterPro" id="IPR030678">
    <property type="entry name" value="Peptide/Ni-bd"/>
</dbReference>
<dbReference type="GO" id="GO:0043190">
    <property type="term" value="C:ATP-binding cassette (ABC) transporter complex"/>
    <property type="evidence" value="ECO:0007669"/>
    <property type="project" value="InterPro"/>
</dbReference>
<organism evidence="5">
    <name type="scientific">candidate division CPR3 bacterium</name>
    <dbReference type="NCBI Taxonomy" id="2268181"/>
    <lineage>
        <taxon>Bacteria</taxon>
        <taxon>Bacteria division CPR3</taxon>
    </lineage>
</organism>
<sequence length="486" mass="56422">MNKMKMLVPLIVMILISCKAPQKKIVIALASTPRSLNPLRYKELASLTILCNIYEPLVTEDEAYNIRPLLAKFWERKDETTWLFYIRKGVKFHNGKPLTAYDVAYSFYYPRLLDKSDFRGIEVFIDTIYASNDSVVVFKTKFSYEYLLVDLISYFIIPQGFNPDTGLPCGTGPYRVIASGKNFVIVKRWEKYWGERPYIDEAKFIFVENLEERIRKFITGEVDIIDYVPLQLSDTITKYGKLVYTPESSVRGITFNLKTYPFDQLEFRHAVSMAINREELINDYYKNLASSANQIFPPSIVEYIRNLPPLEYDTVKARKIFQKYNNQTPYLLYYGRAVKPLGDRIVSQLQGAGLNVRGNPLPSPEFWEKVKAKKFQFYLAAVVFESRIGFSHLLNYYHSQKEATSFGISNRSSYANSVVDSLVEMAMRTADSRVRVQMMSKAVGIIIRDMPFCPITFERTYFGTKRDIEWTPSIDGRIYLSKIKRK</sequence>
<gene>
    <name evidence="5" type="ORF">ENV41_04495</name>
</gene>
<dbReference type="InterPro" id="IPR039424">
    <property type="entry name" value="SBP_5"/>
</dbReference>
<dbReference type="InterPro" id="IPR000914">
    <property type="entry name" value="SBP_5_dom"/>
</dbReference>
<dbReference type="CDD" id="cd00995">
    <property type="entry name" value="PBP2_NikA_DppA_OppA_like"/>
    <property type="match status" value="1"/>
</dbReference>
<dbReference type="PROSITE" id="PS51257">
    <property type="entry name" value="PROKAR_LIPOPROTEIN"/>
    <property type="match status" value="1"/>
</dbReference>
<protein>
    <submittedName>
        <fullName evidence="5">ABC transporter substrate-binding protein</fullName>
    </submittedName>
</protein>
<dbReference type="PANTHER" id="PTHR30290">
    <property type="entry name" value="PERIPLASMIC BINDING COMPONENT OF ABC TRANSPORTER"/>
    <property type="match status" value="1"/>
</dbReference>
<evidence type="ECO:0000256" key="2">
    <source>
        <dbReference type="ARBA" id="ARBA00022448"/>
    </source>
</evidence>
<dbReference type="GO" id="GO:0042597">
    <property type="term" value="C:periplasmic space"/>
    <property type="evidence" value="ECO:0007669"/>
    <property type="project" value="UniProtKB-ARBA"/>
</dbReference>
<comment type="caution">
    <text evidence="5">The sequence shown here is derived from an EMBL/GenBank/DDBJ whole genome shotgun (WGS) entry which is preliminary data.</text>
</comment>
<dbReference type="InterPro" id="IPR023765">
    <property type="entry name" value="SBP_5_CS"/>
</dbReference>
<dbReference type="PROSITE" id="PS01040">
    <property type="entry name" value="SBP_BACTERIAL_5"/>
    <property type="match status" value="1"/>
</dbReference>
<dbReference type="PIRSF" id="PIRSF002741">
    <property type="entry name" value="MppA"/>
    <property type="match status" value="1"/>
</dbReference>
<dbReference type="GO" id="GO:0015833">
    <property type="term" value="P:peptide transport"/>
    <property type="evidence" value="ECO:0007669"/>
    <property type="project" value="TreeGrafter"/>
</dbReference>
<keyword evidence="3" id="KW-0732">Signal</keyword>
<evidence type="ECO:0000256" key="1">
    <source>
        <dbReference type="ARBA" id="ARBA00005695"/>
    </source>
</evidence>
<proteinExistence type="inferred from homology"/>
<dbReference type="Gene3D" id="3.10.105.10">
    <property type="entry name" value="Dipeptide-binding Protein, Domain 3"/>
    <property type="match status" value="1"/>
</dbReference>
<name>A0A7V3N4U0_UNCC3</name>
<accession>A0A7V3N4U0</accession>
<dbReference type="GO" id="GO:1904680">
    <property type="term" value="F:peptide transmembrane transporter activity"/>
    <property type="evidence" value="ECO:0007669"/>
    <property type="project" value="TreeGrafter"/>
</dbReference>
<keyword evidence="2" id="KW-0813">Transport</keyword>
<comment type="similarity">
    <text evidence="1">Belongs to the bacterial solute-binding protein 5 family.</text>
</comment>
<dbReference type="SUPFAM" id="SSF53850">
    <property type="entry name" value="Periplasmic binding protein-like II"/>
    <property type="match status" value="1"/>
</dbReference>
<dbReference type="Pfam" id="PF00496">
    <property type="entry name" value="SBP_bac_5"/>
    <property type="match status" value="1"/>
</dbReference>
<evidence type="ECO:0000256" key="3">
    <source>
        <dbReference type="ARBA" id="ARBA00022729"/>
    </source>
</evidence>
<evidence type="ECO:0000313" key="5">
    <source>
        <dbReference type="EMBL" id="HFZ09371.1"/>
    </source>
</evidence>
<dbReference type="Gene3D" id="3.40.190.10">
    <property type="entry name" value="Periplasmic binding protein-like II"/>
    <property type="match status" value="1"/>
</dbReference>